<dbReference type="EMBL" id="KF117419">
    <property type="protein sequence ID" value="AIA84673.1"/>
    <property type="molecule type" value="Genomic_DNA"/>
</dbReference>
<sequence>MRCTTSPSGHPAIRLELDDDVAGAEGYRLEAGSDGVDITARTPAGLFYGVQTLRQLAGTTGNVPAIEITDAPRYPYRGFALDVVRHFQPVASVKWVIEQLAALKLNHLHLHLTDDQGWRIEITSRPSSRRARQRARSEVAPGGSTPSASTGRLWRTPSGTSS</sequence>
<feature type="non-terminal residue" evidence="9">
    <location>
        <position position="162"/>
    </location>
</feature>
<dbReference type="Pfam" id="PF00728">
    <property type="entry name" value="Glyco_hydro_20"/>
    <property type="match status" value="1"/>
</dbReference>
<reference evidence="9" key="1">
    <citation type="journal article" date="2013" name="Environ. Microbiol.">
        <title>Seasonally variable intestinal metagenomes of the red palm weevil (Rhynchophorus ferrugineus).</title>
        <authorList>
            <person name="Jia S."/>
            <person name="Zhang X."/>
            <person name="Zhang G."/>
            <person name="Yin A."/>
            <person name="Zhang S."/>
            <person name="Li F."/>
            <person name="Wang L."/>
            <person name="Zhao D."/>
            <person name="Yun Q."/>
            <person name="Tala"/>
            <person name="Wang J."/>
            <person name="Sun G."/>
            <person name="Baabdullah M."/>
            <person name="Yu X."/>
            <person name="Hu S."/>
            <person name="Al-Mssallem I.S."/>
            <person name="Yu J."/>
        </authorList>
    </citation>
    <scope>NUCLEOTIDE SEQUENCE</scope>
</reference>
<evidence type="ECO:0000256" key="6">
    <source>
        <dbReference type="SAM" id="MobiDB-lite"/>
    </source>
</evidence>
<dbReference type="Gene3D" id="3.30.379.10">
    <property type="entry name" value="Chitobiase/beta-hexosaminidase domain 2-like"/>
    <property type="match status" value="1"/>
</dbReference>
<keyword evidence="4" id="KW-0378">Hydrolase</keyword>
<evidence type="ECO:0000256" key="3">
    <source>
        <dbReference type="ARBA" id="ARBA00012663"/>
    </source>
</evidence>
<dbReference type="PANTHER" id="PTHR22600:SF57">
    <property type="entry name" value="BETA-N-ACETYLHEXOSAMINIDASE"/>
    <property type="match status" value="1"/>
</dbReference>
<dbReference type="GO" id="GO:0005975">
    <property type="term" value="P:carbohydrate metabolic process"/>
    <property type="evidence" value="ECO:0007669"/>
    <property type="project" value="InterPro"/>
</dbReference>
<proteinExistence type="inferred from homology"/>
<feature type="domain" description="Glycoside hydrolase family 20 catalytic" evidence="7">
    <location>
        <begin position="74"/>
        <end position="127"/>
    </location>
</feature>
<name>A0A060BKE5_9BACT</name>
<evidence type="ECO:0000259" key="7">
    <source>
        <dbReference type="Pfam" id="PF00728"/>
    </source>
</evidence>
<dbReference type="InterPro" id="IPR015882">
    <property type="entry name" value="HEX_bac_N"/>
</dbReference>
<protein>
    <recommendedName>
        <fullName evidence="3">beta-N-acetylhexosaminidase</fullName>
        <ecNumber evidence="3">3.2.1.52</ecNumber>
    </recommendedName>
</protein>
<dbReference type="SUPFAM" id="SSF51445">
    <property type="entry name" value="(Trans)glycosidases"/>
    <property type="match status" value="1"/>
</dbReference>
<dbReference type="GO" id="GO:0030203">
    <property type="term" value="P:glycosaminoglycan metabolic process"/>
    <property type="evidence" value="ECO:0007669"/>
    <property type="project" value="TreeGrafter"/>
</dbReference>
<accession>A0A060BKE5</accession>
<evidence type="ECO:0000259" key="8">
    <source>
        <dbReference type="Pfam" id="PF02838"/>
    </source>
</evidence>
<dbReference type="InterPro" id="IPR015883">
    <property type="entry name" value="Glyco_hydro_20_cat"/>
</dbReference>
<evidence type="ECO:0000256" key="4">
    <source>
        <dbReference type="ARBA" id="ARBA00022801"/>
    </source>
</evidence>
<comment type="catalytic activity">
    <reaction evidence="1">
        <text>Hydrolysis of terminal non-reducing N-acetyl-D-hexosamine residues in N-acetyl-beta-D-hexosaminides.</text>
        <dbReference type="EC" id="3.2.1.52"/>
    </reaction>
</comment>
<organism evidence="9">
    <name type="scientific">uncultured Dyadobacter sp</name>
    <dbReference type="NCBI Taxonomy" id="443075"/>
    <lineage>
        <taxon>Bacteria</taxon>
        <taxon>Pseudomonadati</taxon>
        <taxon>Bacteroidota</taxon>
        <taxon>Cytophagia</taxon>
        <taxon>Cytophagales</taxon>
        <taxon>Spirosomataceae</taxon>
        <taxon>Dyadobacter</taxon>
        <taxon>environmental samples</taxon>
    </lineage>
</organism>
<dbReference type="SUPFAM" id="SSF55545">
    <property type="entry name" value="beta-N-acetylhexosaminidase-like domain"/>
    <property type="match status" value="1"/>
</dbReference>
<dbReference type="GO" id="GO:0016020">
    <property type="term" value="C:membrane"/>
    <property type="evidence" value="ECO:0007669"/>
    <property type="project" value="TreeGrafter"/>
</dbReference>
<dbReference type="PANTHER" id="PTHR22600">
    <property type="entry name" value="BETA-HEXOSAMINIDASE"/>
    <property type="match status" value="1"/>
</dbReference>
<feature type="domain" description="Beta-hexosaminidase bacterial type N-terminal" evidence="8">
    <location>
        <begin position="7"/>
        <end position="71"/>
    </location>
</feature>
<dbReference type="Gene3D" id="3.20.20.80">
    <property type="entry name" value="Glycosidases"/>
    <property type="match status" value="1"/>
</dbReference>
<evidence type="ECO:0000313" key="9">
    <source>
        <dbReference type="EMBL" id="AIA84673.1"/>
    </source>
</evidence>
<dbReference type="AlphaFoldDB" id="A0A060BKE5"/>
<evidence type="ECO:0000256" key="5">
    <source>
        <dbReference type="ARBA" id="ARBA00023295"/>
    </source>
</evidence>
<dbReference type="GO" id="GO:0004563">
    <property type="term" value="F:beta-N-acetylhexosaminidase activity"/>
    <property type="evidence" value="ECO:0007669"/>
    <property type="project" value="UniProtKB-EC"/>
</dbReference>
<dbReference type="PRINTS" id="PR00738">
    <property type="entry name" value="GLHYDRLASE20"/>
</dbReference>
<dbReference type="InterPro" id="IPR025705">
    <property type="entry name" value="Beta_hexosaminidase_sua/sub"/>
</dbReference>
<dbReference type="EC" id="3.2.1.52" evidence="3"/>
<evidence type="ECO:0000256" key="2">
    <source>
        <dbReference type="ARBA" id="ARBA00006285"/>
    </source>
</evidence>
<evidence type="ECO:0000256" key="1">
    <source>
        <dbReference type="ARBA" id="ARBA00001231"/>
    </source>
</evidence>
<dbReference type="Pfam" id="PF02838">
    <property type="entry name" value="Glyco_hydro_20b"/>
    <property type="match status" value="1"/>
</dbReference>
<feature type="region of interest" description="Disordered" evidence="6">
    <location>
        <begin position="124"/>
        <end position="162"/>
    </location>
</feature>
<dbReference type="InterPro" id="IPR017853">
    <property type="entry name" value="GH"/>
</dbReference>
<comment type="similarity">
    <text evidence="2">Belongs to the glycosyl hydrolase 20 family.</text>
</comment>
<keyword evidence="5" id="KW-0326">Glycosidase</keyword>
<dbReference type="InterPro" id="IPR029018">
    <property type="entry name" value="Hex-like_dom2"/>
</dbReference>